<comment type="caution">
    <text evidence="2">The sequence shown here is derived from an EMBL/GenBank/DDBJ whole genome shotgun (WGS) entry which is preliminary data.</text>
</comment>
<dbReference type="AlphaFoldDB" id="A0A7Y3RNT7"/>
<dbReference type="InterPro" id="IPR014914">
    <property type="entry name" value="RES_dom"/>
</dbReference>
<evidence type="ECO:0000313" key="3">
    <source>
        <dbReference type="Proteomes" id="UP000536835"/>
    </source>
</evidence>
<protein>
    <submittedName>
        <fullName evidence="2">RES family NAD+ phosphorylase</fullName>
    </submittedName>
</protein>
<gene>
    <name evidence="2" type="ORF">HK107_14345</name>
</gene>
<accession>A0A7Y3RNT7</accession>
<dbReference type="RefSeq" id="WP_173201545.1">
    <property type="nucleotide sequence ID" value="NZ_JABFCX010000003.1"/>
</dbReference>
<dbReference type="Pfam" id="PF08808">
    <property type="entry name" value="RES"/>
    <property type="match status" value="1"/>
</dbReference>
<proteinExistence type="predicted"/>
<evidence type="ECO:0000313" key="2">
    <source>
        <dbReference type="EMBL" id="NNU17509.1"/>
    </source>
</evidence>
<dbReference type="SMART" id="SM00953">
    <property type="entry name" value="RES"/>
    <property type="match status" value="1"/>
</dbReference>
<name>A0A7Y3RNT7_9PROT</name>
<evidence type="ECO:0000259" key="1">
    <source>
        <dbReference type="SMART" id="SM00953"/>
    </source>
</evidence>
<reference evidence="2 3" key="1">
    <citation type="submission" date="2020-05" db="EMBL/GenBank/DDBJ databases">
        <title>Parvularcula mediterraneae sp. nov., isolated from polypropylene straw from shallow seawater of the seashore of Laganas in Zakynthos island, Greece.</title>
        <authorList>
            <person name="Szabo I."/>
            <person name="Al-Omari J."/>
            <person name="Rado J."/>
            <person name="Szerdahelyi G.S."/>
        </authorList>
    </citation>
    <scope>NUCLEOTIDE SEQUENCE [LARGE SCALE GENOMIC DNA]</scope>
    <source>
        <strain evidence="2 3">ZS-1/3</strain>
    </source>
</reference>
<feature type="domain" description="RES" evidence="1">
    <location>
        <begin position="86"/>
        <end position="214"/>
    </location>
</feature>
<keyword evidence="3" id="KW-1185">Reference proteome</keyword>
<sequence length="244" mass="27040">MSEGSAGGRADPPVRRVRWKDARRIISTRHPPVDLFEDIADPSDWDLIAAEEAKTNPRLMEQIGRLALVPPARWVSGPGASYLMAPFVHISSAYAGRFDDGTFGALYVAKSIETAIAETSHHRARFYCASKQRPGWFSQFRELIIPINHRFHDLRGESGFADALSPDDYTVSQALARRLRSGGSDGIVFPSVRDADGECVAAFWPDVVGLPMQGRALAYHFDGSIIDLVRDETSREVWRLNSNG</sequence>
<dbReference type="Proteomes" id="UP000536835">
    <property type="component" value="Unassembled WGS sequence"/>
</dbReference>
<organism evidence="2 3">
    <name type="scientific">Parvularcula mediterranea</name>
    <dbReference type="NCBI Taxonomy" id="2732508"/>
    <lineage>
        <taxon>Bacteria</taxon>
        <taxon>Pseudomonadati</taxon>
        <taxon>Pseudomonadota</taxon>
        <taxon>Alphaproteobacteria</taxon>
        <taxon>Parvularculales</taxon>
        <taxon>Parvularculaceae</taxon>
        <taxon>Parvularcula</taxon>
    </lineage>
</organism>
<dbReference type="EMBL" id="JABFCX010000003">
    <property type="protein sequence ID" value="NNU17509.1"/>
    <property type="molecule type" value="Genomic_DNA"/>
</dbReference>